<reference evidence="11 12" key="1">
    <citation type="submission" date="2015-04" db="EMBL/GenBank/DDBJ databases">
        <title>Genome sequence of Ceratocystis platani, a major pathogen of plane trees.</title>
        <authorList>
            <person name="Belbahri L."/>
        </authorList>
    </citation>
    <scope>NUCLEOTIDE SEQUENCE [LARGE SCALE GENOMIC DNA]</scope>
    <source>
        <strain evidence="11 12">CFO</strain>
    </source>
</reference>
<evidence type="ECO:0000256" key="10">
    <source>
        <dbReference type="SAM" id="MobiDB-lite"/>
    </source>
</evidence>
<comment type="subcellular location">
    <subcellularLocation>
        <location evidence="1">Chromosome</location>
        <location evidence="1">Centromere</location>
        <location evidence="1">Kinetochore</location>
    </subcellularLocation>
</comment>
<comment type="similarity">
    <text evidence="2">Belongs to the mis12 family.</text>
</comment>
<keyword evidence="9" id="KW-0137">Centromere</keyword>
<evidence type="ECO:0000256" key="9">
    <source>
        <dbReference type="ARBA" id="ARBA00023328"/>
    </source>
</evidence>
<evidence type="ECO:0000256" key="2">
    <source>
        <dbReference type="ARBA" id="ARBA00008643"/>
    </source>
</evidence>
<dbReference type="EMBL" id="LBBL01000102">
    <property type="protein sequence ID" value="KKF95337.1"/>
    <property type="molecule type" value="Genomic_DNA"/>
</dbReference>
<name>A0A0F8CXE2_CERFI</name>
<evidence type="ECO:0000256" key="7">
    <source>
        <dbReference type="ARBA" id="ARBA00023054"/>
    </source>
</evidence>
<keyword evidence="12" id="KW-1185">Reference proteome</keyword>
<feature type="compositionally biased region" description="Basic and acidic residues" evidence="10">
    <location>
        <begin position="371"/>
        <end position="386"/>
    </location>
</feature>
<dbReference type="AlphaFoldDB" id="A0A0F8CXE2"/>
<dbReference type="PANTHER" id="PTHR14527">
    <property type="entry name" value="PROTEIN MIS12 HOMOLOG"/>
    <property type="match status" value="1"/>
</dbReference>
<evidence type="ECO:0000256" key="3">
    <source>
        <dbReference type="ARBA" id="ARBA00022454"/>
    </source>
</evidence>
<gene>
    <name evidence="11" type="primary">MTW1</name>
    <name evidence="11" type="ORF">CFO_g2322</name>
</gene>
<dbReference type="GO" id="GO:0000070">
    <property type="term" value="P:mitotic sister chromatid segregation"/>
    <property type="evidence" value="ECO:0007669"/>
    <property type="project" value="TreeGrafter"/>
</dbReference>
<keyword evidence="5" id="KW-0498">Mitosis</keyword>
<dbReference type="Proteomes" id="UP000034841">
    <property type="component" value="Unassembled WGS sequence"/>
</dbReference>
<evidence type="ECO:0000256" key="8">
    <source>
        <dbReference type="ARBA" id="ARBA00023306"/>
    </source>
</evidence>
<dbReference type="InterPro" id="IPR008685">
    <property type="entry name" value="Centromere_Mis12"/>
</dbReference>
<feature type="region of interest" description="Disordered" evidence="10">
    <location>
        <begin position="354"/>
        <end position="386"/>
    </location>
</feature>
<organism evidence="11 12">
    <name type="scientific">Ceratocystis fimbriata f. sp. platani</name>
    <dbReference type="NCBI Taxonomy" id="88771"/>
    <lineage>
        <taxon>Eukaryota</taxon>
        <taxon>Fungi</taxon>
        <taxon>Dikarya</taxon>
        <taxon>Ascomycota</taxon>
        <taxon>Pezizomycotina</taxon>
        <taxon>Sordariomycetes</taxon>
        <taxon>Hypocreomycetidae</taxon>
        <taxon>Microascales</taxon>
        <taxon>Ceratocystidaceae</taxon>
        <taxon>Ceratocystis</taxon>
    </lineage>
</organism>
<keyword evidence="6" id="KW-0995">Kinetochore</keyword>
<feature type="region of interest" description="Disordered" evidence="10">
    <location>
        <begin position="269"/>
        <end position="296"/>
    </location>
</feature>
<accession>A0A0F8CXE2</accession>
<dbReference type="PANTHER" id="PTHR14527:SF2">
    <property type="entry name" value="PROTEIN MIS12 HOMOLOG"/>
    <property type="match status" value="1"/>
</dbReference>
<proteinExistence type="inferred from homology"/>
<protein>
    <submittedName>
        <fullName evidence="11">Kinetochore-associated protein MTW1</fullName>
    </submittedName>
</protein>
<dbReference type="GO" id="GO:0005634">
    <property type="term" value="C:nucleus"/>
    <property type="evidence" value="ECO:0007669"/>
    <property type="project" value="InterPro"/>
</dbReference>
<comment type="caution">
    <text evidence="11">The sequence shown here is derived from an EMBL/GenBank/DDBJ whole genome shotgun (WGS) entry which is preliminary data.</text>
</comment>
<keyword evidence="4" id="KW-0132">Cell division</keyword>
<keyword evidence="3" id="KW-0158">Chromosome</keyword>
<dbReference type="Pfam" id="PF05859">
    <property type="entry name" value="Mis12"/>
    <property type="match status" value="1"/>
</dbReference>
<evidence type="ECO:0000256" key="6">
    <source>
        <dbReference type="ARBA" id="ARBA00022838"/>
    </source>
</evidence>
<dbReference type="GO" id="GO:0000444">
    <property type="term" value="C:MIS12/MIND type complex"/>
    <property type="evidence" value="ECO:0007669"/>
    <property type="project" value="TreeGrafter"/>
</dbReference>
<feature type="compositionally biased region" description="Basic residues" evidence="10">
    <location>
        <begin position="57"/>
        <end position="67"/>
    </location>
</feature>
<evidence type="ECO:0000313" key="11">
    <source>
        <dbReference type="EMBL" id="KKF95337.1"/>
    </source>
</evidence>
<dbReference type="GO" id="GO:0051382">
    <property type="term" value="P:kinetochore assembly"/>
    <property type="evidence" value="ECO:0007669"/>
    <property type="project" value="TreeGrafter"/>
</dbReference>
<evidence type="ECO:0000256" key="5">
    <source>
        <dbReference type="ARBA" id="ARBA00022776"/>
    </source>
</evidence>
<feature type="region of interest" description="Disordered" evidence="10">
    <location>
        <begin position="52"/>
        <end position="73"/>
    </location>
</feature>
<evidence type="ECO:0000256" key="1">
    <source>
        <dbReference type="ARBA" id="ARBA00004629"/>
    </source>
</evidence>
<evidence type="ECO:0000256" key="4">
    <source>
        <dbReference type="ARBA" id="ARBA00022618"/>
    </source>
</evidence>
<keyword evidence="7" id="KW-0175">Coiled coil</keyword>
<sequence>MADATANTEILTEHFGYPPVSLLDDIINAINILAESALMSIEQGLLRSPPAALGFRPPRKSKSKKNKAPPEDIATTSVEEAARFEIDNGTHQLETLLCSSIDRNFDIFELYVMRNILSLRPDDRAWMRLRHYDGLDFSRLDDPDAPSVAGVATLRRKVSASQRLTAKLQAEKAQNDALLTTLRGLVERAVIKPDPDAQVTANGGSAEIPTSAPTAQSVTAPLAFLQATEGLGTADATAPLQTTAAFALSQLPALRALSISLRSMAADLQPPADADADDRSGPAGGETPSRRSWRKSRVEYIETATRKHMERARGLELGLQGEVRDGEWQGAGRKISMAEVEGLESVLALMGGAVGGSGEEGHAMQGQSKAQSEEQGEKNGEAMDIS</sequence>
<evidence type="ECO:0000313" key="12">
    <source>
        <dbReference type="Proteomes" id="UP000034841"/>
    </source>
</evidence>
<dbReference type="OrthoDB" id="1884855at2759"/>
<keyword evidence="8" id="KW-0131">Cell cycle</keyword>
<dbReference type="GO" id="GO:0051301">
    <property type="term" value="P:cell division"/>
    <property type="evidence" value="ECO:0007669"/>
    <property type="project" value="UniProtKB-KW"/>
</dbReference>